<protein>
    <recommendedName>
        <fullName evidence="2">RNA polymerase II transcription factor B subunit 3</fullName>
    </recommendedName>
    <alternativeName>
        <fullName evidence="8">RNA polymerase II transcription factor B 38 kDa subunit</fullName>
    </alternativeName>
    <alternativeName>
        <fullName evidence="7">RNA polymerase II transcription factor B p38 subunit</fullName>
    </alternativeName>
</protein>
<evidence type="ECO:0000256" key="1">
    <source>
        <dbReference type="ARBA" id="ARBA00004123"/>
    </source>
</evidence>
<evidence type="ECO:0000256" key="6">
    <source>
        <dbReference type="ARBA" id="ARBA00023242"/>
    </source>
</evidence>
<dbReference type="EMBL" id="JAPEUR010000140">
    <property type="protein sequence ID" value="KAJ4318496.1"/>
    <property type="molecule type" value="Genomic_DNA"/>
</dbReference>
<dbReference type="GO" id="GO:0006289">
    <property type="term" value="P:nucleotide-excision repair"/>
    <property type="evidence" value="ECO:0007669"/>
    <property type="project" value="InterPro"/>
</dbReference>
<reference evidence="12" key="1">
    <citation type="submission" date="2022-10" db="EMBL/GenBank/DDBJ databases">
        <title>Tapping the CABI collections for fungal endophytes: first genome assemblies for Collariella, Neodidymelliopsis, Ascochyta clinopodiicola, Didymella pomorum, Didymosphaeria variabile, Neocosmospora piperis and Neocucurbitaria cava.</title>
        <authorList>
            <person name="Hill R."/>
        </authorList>
    </citation>
    <scope>NUCLEOTIDE SEQUENCE</scope>
    <source>
        <strain evidence="12">IMI 366586</strain>
    </source>
</reference>
<evidence type="ECO:0000256" key="3">
    <source>
        <dbReference type="ARBA" id="ARBA00022723"/>
    </source>
</evidence>
<evidence type="ECO:0000256" key="9">
    <source>
        <dbReference type="PROSITE-ProRule" id="PRU00175"/>
    </source>
</evidence>
<keyword evidence="3" id="KW-0479">Metal-binding</keyword>
<keyword evidence="4 9" id="KW-0863">Zinc-finger</keyword>
<dbReference type="GO" id="GO:0008270">
    <property type="term" value="F:zinc ion binding"/>
    <property type="evidence" value="ECO:0007669"/>
    <property type="project" value="UniProtKB-KW"/>
</dbReference>
<evidence type="ECO:0000256" key="7">
    <source>
        <dbReference type="ARBA" id="ARBA00029873"/>
    </source>
</evidence>
<dbReference type="GO" id="GO:0006357">
    <property type="term" value="P:regulation of transcription by RNA polymerase II"/>
    <property type="evidence" value="ECO:0007669"/>
    <property type="project" value="TreeGrafter"/>
</dbReference>
<dbReference type="Pfam" id="PF06391">
    <property type="entry name" value="MAT1"/>
    <property type="match status" value="1"/>
</dbReference>
<evidence type="ECO:0000256" key="2">
    <source>
        <dbReference type="ARBA" id="ARBA00022257"/>
    </source>
</evidence>
<feature type="region of interest" description="Disordered" evidence="10">
    <location>
        <begin position="164"/>
        <end position="200"/>
    </location>
</feature>
<dbReference type="PROSITE" id="PS50089">
    <property type="entry name" value="ZF_RING_2"/>
    <property type="match status" value="1"/>
</dbReference>
<organism evidence="12 13">
    <name type="scientific">Fusarium piperis</name>
    <dbReference type="NCBI Taxonomy" id="1435070"/>
    <lineage>
        <taxon>Eukaryota</taxon>
        <taxon>Fungi</taxon>
        <taxon>Dikarya</taxon>
        <taxon>Ascomycota</taxon>
        <taxon>Pezizomycotina</taxon>
        <taxon>Sordariomycetes</taxon>
        <taxon>Hypocreomycetidae</taxon>
        <taxon>Hypocreales</taxon>
        <taxon>Nectriaceae</taxon>
        <taxon>Fusarium</taxon>
        <taxon>Fusarium solani species complex</taxon>
    </lineage>
</organism>
<dbReference type="SUPFAM" id="SSF57850">
    <property type="entry name" value="RING/U-box"/>
    <property type="match status" value="1"/>
</dbReference>
<evidence type="ECO:0000256" key="10">
    <source>
        <dbReference type="SAM" id="MobiDB-lite"/>
    </source>
</evidence>
<dbReference type="PANTHER" id="PTHR12683:SF13">
    <property type="entry name" value="CDK-ACTIVATING KINASE ASSEMBLY FACTOR MAT1"/>
    <property type="match status" value="1"/>
</dbReference>
<proteinExistence type="predicted"/>
<dbReference type="AlphaFoldDB" id="A0A9W8WBC5"/>
<dbReference type="InterPro" id="IPR001841">
    <property type="entry name" value="Znf_RING"/>
</dbReference>
<evidence type="ECO:0000256" key="8">
    <source>
        <dbReference type="ARBA" id="ARBA00033277"/>
    </source>
</evidence>
<dbReference type="Pfam" id="PF17121">
    <property type="entry name" value="zf-C3HC4_5"/>
    <property type="match status" value="1"/>
</dbReference>
<keyword evidence="13" id="KW-1185">Reference proteome</keyword>
<dbReference type="GO" id="GO:0005675">
    <property type="term" value="C:transcription factor TFIIH holo complex"/>
    <property type="evidence" value="ECO:0007669"/>
    <property type="project" value="InterPro"/>
</dbReference>
<dbReference type="InterPro" id="IPR013083">
    <property type="entry name" value="Znf_RING/FYVE/PHD"/>
</dbReference>
<dbReference type="Gene3D" id="3.30.40.10">
    <property type="entry name" value="Zinc/RING finger domain, C3HC4 (zinc finger)"/>
    <property type="match status" value="1"/>
</dbReference>
<name>A0A9W8WBC5_9HYPO</name>
<dbReference type="Proteomes" id="UP001140502">
    <property type="component" value="Unassembled WGS sequence"/>
</dbReference>
<keyword evidence="6" id="KW-0539">Nucleus</keyword>
<gene>
    <name evidence="12" type="primary">TFB3</name>
    <name evidence="12" type="ORF">N0V84_006822</name>
</gene>
<evidence type="ECO:0000256" key="4">
    <source>
        <dbReference type="ARBA" id="ARBA00022771"/>
    </source>
</evidence>
<evidence type="ECO:0000259" key="11">
    <source>
        <dbReference type="PROSITE" id="PS50089"/>
    </source>
</evidence>
<comment type="caution">
    <text evidence="12">The sequence shown here is derived from an EMBL/GenBank/DDBJ whole genome shotgun (WGS) entry which is preliminary data.</text>
</comment>
<dbReference type="InterPro" id="IPR017907">
    <property type="entry name" value="Znf_RING_CS"/>
</dbReference>
<dbReference type="InterPro" id="IPR004575">
    <property type="entry name" value="MAT1/Tfb3"/>
</dbReference>
<keyword evidence="5" id="KW-0862">Zinc</keyword>
<dbReference type="PROSITE" id="PS00518">
    <property type="entry name" value="ZF_RING_1"/>
    <property type="match status" value="1"/>
</dbReference>
<dbReference type="NCBIfam" id="TIGR00570">
    <property type="entry name" value="cdk7"/>
    <property type="match status" value="1"/>
</dbReference>
<accession>A0A9W8WBC5</accession>
<feature type="region of interest" description="Disordered" evidence="10">
    <location>
        <begin position="1"/>
        <end position="27"/>
    </location>
</feature>
<feature type="region of interest" description="Disordered" evidence="10">
    <location>
        <begin position="341"/>
        <end position="370"/>
    </location>
</feature>
<evidence type="ECO:0000313" key="12">
    <source>
        <dbReference type="EMBL" id="KAJ4318496.1"/>
    </source>
</evidence>
<dbReference type="PANTHER" id="PTHR12683">
    <property type="entry name" value="CDK-ACTIVATING KINASE ASSEMBLY FACTOR MAT1"/>
    <property type="match status" value="1"/>
</dbReference>
<dbReference type="CDD" id="cd16573">
    <property type="entry name" value="RING-HC_TFB3-like"/>
    <property type="match status" value="1"/>
</dbReference>
<dbReference type="InterPro" id="IPR015877">
    <property type="entry name" value="MAT1_centre"/>
</dbReference>
<sequence>MSRTGAVSVRHTSDFSSNAPPPPDQDETCPVCKTTRYFNRDMEFRINPECYHRMCKTCVERIFKDGPNQCPYAGCHKTLRLRGFKTAFFADLGVEREVDIRRRVAAVFNKVEDDFETLEDYNEYLEMVECLTSDIVSGNEEAKRKAEAQLSEWEAKHKADIERNRRLARESDEARQRRLAAEAEEARHRRLEEHKAEMEEKANAKRFREEMLDSLQSAEDGRAGEAMNKILLKKRGHTKRDGALGAAAGAGGLSIRGLRDKKGAVHHVADDKPYDPYGGVRLTTQRVDLAPEKLTAYSNEWVEITRTKTEFKAGGYSPDEYLSRALFEAFSGLGVFVGEEKPDRSVATSGAREAAATGDAGGRMDVDDPF</sequence>
<evidence type="ECO:0000313" key="13">
    <source>
        <dbReference type="Proteomes" id="UP001140502"/>
    </source>
</evidence>
<dbReference type="GO" id="GO:0061575">
    <property type="term" value="F:cyclin-dependent protein serine/threonine kinase activator activity"/>
    <property type="evidence" value="ECO:0007669"/>
    <property type="project" value="InterPro"/>
</dbReference>
<dbReference type="OrthoDB" id="5963at2759"/>
<comment type="subcellular location">
    <subcellularLocation>
        <location evidence="1">Nucleus</location>
    </subcellularLocation>
</comment>
<feature type="domain" description="RING-type" evidence="11">
    <location>
        <begin position="29"/>
        <end position="71"/>
    </location>
</feature>
<evidence type="ECO:0000256" key="5">
    <source>
        <dbReference type="ARBA" id="ARBA00022833"/>
    </source>
</evidence>